<evidence type="ECO:0000313" key="4">
    <source>
        <dbReference type="EMBL" id="OIR22042.1"/>
    </source>
</evidence>
<reference evidence="4 5" key="1">
    <citation type="submission" date="2016-08" db="EMBL/GenBank/DDBJ databases">
        <title>New Insights into Marine Group III Euryarchaeota, from dark to light.</title>
        <authorList>
            <person name="Haro-Moreno J.M."/>
            <person name="Rodriguez-Valera F."/>
            <person name="Lopez-Garcia P."/>
            <person name="Moreira D."/>
            <person name="Martin-Cuadrado A.B."/>
        </authorList>
    </citation>
    <scope>NUCLEOTIDE SEQUENCE [LARGE SCALE GENOMIC DNA]</scope>
    <source>
        <strain evidence="4">CG-Epi2</strain>
    </source>
</reference>
<dbReference type="InterPro" id="IPR029058">
    <property type="entry name" value="AB_hydrolase_fold"/>
</dbReference>
<dbReference type="SUPFAM" id="SSF53474">
    <property type="entry name" value="alpha/beta-Hydrolases"/>
    <property type="match status" value="1"/>
</dbReference>
<evidence type="ECO:0000256" key="2">
    <source>
        <dbReference type="SAM" id="Phobius"/>
    </source>
</evidence>
<keyword evidence="2" id="KW-0812">Transmembrane</keyword>
<sequence>MVSRNQIFTIATVFIFISSSILIYLSDDEDEFLTNNQSYFYPDLFDRHKFEWNMNGTHSYVLEKGPYESLDVQEAFINVDTSSVWETGPSDAVVHLSYWLPSNTIDMEKVPVIAVVSPYFDYGGPDGDASTPTNIVSAGRGEFIYENFVPWGYAFAQVAVFGTEESTGCFDYRGHGEQLGIDAAVTWLGEQEWSNGNVGLYGKSYEGATQWEAALAGNPYLKTIVPISGTTSTKTLLFKNGSAEARSQVMHGAYFINIVDFDESDSEHVCPDVADGFTRGERTYLEPRIDPDMNYWNERDYRQRSIDNYQGSVYFIQGLQDWNVDSHMIFPLYQQMKDAGFDVKGMFGQWGHDYPDQWQKHDDINNDNGGTAFPEMTRWDWGQDLFEWFEYYLQNRGPKPDLNVQVQRHDGLWRIEDTYPIQNSEKLILEEFKAECKSLVGNWWPLVFNCPVDATAFVNLTHPGFDYDVHISGMATLHLDVTASGDISQVFATIYDDTANVRLGHATMDIRYNEGGEDPSPVVVSGQSVTMKMEFFAIDAFLPAGHELRIDLTGSGKDYLPPPCPPAGVCTVDYQSAKLTLPISNTAEQEYFNVPYWSPEEE</sequence>
<keyword evidence="2" id="KW-0472">Membrane</keyword>
<dbReference type="GO" id="GO:0008239">
    <property type="term" value="F:dipeptidyl-peptidase activity"/>
    <property type="evidence" value="ECO:0007669"/>
    <property type="project" value="InterPro"/>
</dbReference>
<dbReference type="AlphaFoldDB" id="A0A1J5TM62"/>
<evidence type="ECO:0000259" key="3">
    <source>
        <dbReference type="SMART" id="SM00939"/>
    </source>
</evidence>
<accession>A0A1J5TM62</accession>
<dbReference type="InterPro" id="IPR013736">
    <property type="entry name" value="Xaa-Pro_dipept_C"/>
</dbReference>
<dbReference type="Pfam" id="PF02129">
    <property type="entry name" value="Peptidase_S15"/>
    <property type="match status" value="1"/>
</dbReference>
<dbReference type="SUPFAM" id="SSF49785">
    <property type="entry name" value="Galactose-binding domain-like"/>
    <property type="match status" value="1"/>
</dbReference>
<feature type="transmembrane region" description="Helical" evidence="2">
    <location>
        <begin position="7"/>
        <end position="25"/>
    </location>
</feature>
<protein>
    <recommendedName>
        <fullName evidence="3">Xaa-Pro dipeptidyl-peptidase C-terminal domain-containing protein</fullName>
    </recommendedName>
</protein>
<comment type="caution">
    <text evidence="4">The sequence shown here is derived from an EMBL/GenBank/DDBJ whole genome shotgun (WGS) entry which is preliminary data.</text>
</comment>
<organism evidence="4 5">
    <name type="scientific">Marine Group III euryarchaeote CG-Epi2</name>
    <dbReference type="NCBI Taxonomy" id="1888996"/>
    <lineage>
        <taxon>Archaea</taxon>
        <taxon>Methanobacteriati</taxon>
        <taxon>Thermoplasmatota</taxon>
        <taxon>Thermoplasmata</taxon>
        <taxon>Candidatus Thermoprofundales</taxon>
    </lineage>
</organism>
<dbReference type="InterPro" id="IPR008979">
    <property type="entry name" value="Galactose-bd-like_sf"/>
</dbReference>
<dbReference type="SMART" id="SM00939">
    <property type="entry name" value="PepX_C"/>
    <property type="match status" value="1"/>
</dbReference>
<dbReference type="NCBIfam" id="TIGR00976">
    <property type="entry name" value="CocE_NonD"/>
    <property type="match status" value="1"/>
</dbReference>
<dbReference type="Gene3D" id="2.60.120.260">
    <property type="entry name" value="Galactose-binding domain-like"/>
    <property type="match status" value="1"/>
</dbReference>
<keyword evidence="1" id="KW-0378">Hydrolase</keyword>
<dbReference type="Proteomes" id="UP000183615">
    <property type="component" value="Unassembled WGS sequence"/>
</dbReference>
<proteinExistence type="predicted"/>
<dbReference type="InterPro" id="IPR005674">
    <property type="entry name" value="CocE/Ser_esterase"/>
</dbReference>
<dbReference type="InterPro" id="IPR000383">
    <property type="entry name" value="Xaa-Pro-like_dom"/>
</dbReference>
<name>A0A1J5TM62_9ARCH</name>
<evidence type="ECO:0000313" key="5">
    <source>
        <dbReference type="Proteomes" id="UP000183615"/>
    </source>
</evidence>
<dbReference type="Pfam" id="PF08530">
    <property type="entry name" value="PepX_C"/>
    <property type="match status" value="1"/>
</dbReference>
<feature type="domain" description="Xaa-Pro dipeptidyl-peptidase C-terminal" evidence="3">
    <location>
        <begin position="386"/>
        <end position="589"/>
    </location>
</feature>
<dbReference type="Gene3D" id="3.40.50.1820">
    <property type="entry name" value="alpha/beta hydrolase"/>
    <property type="match status" value="2"/>
</dbReference>
<dbReference type="EMBL" id="MIYZ01000025">
    <property type="protein sequence ID" value="OIR22042.1"/>
    <property type="molecule type" value="Genomic_DNA"/>
</dbReference>
<gene>
    <name evidence="4" type="ORF">BET99_05220</name>
</gene>
<evidence type="ECO:0000256" key="1">
    <source>
        <dbReference type="ARBA" id="ARBA00022801"/>
    </source>
</evidence>
<keyword evidence="2" id="KW-1133">Transmembrane helix</keyword>